<comment type="caution">
    <text evidence="3">The sequence shown here is derived from an EMBL/GenBank/DDBJ whole genome shotgun (WGS) entry which is preliminary data.</text>
</comment>
<feature type="compositionally biased region" description="Basic residues" evidence="1">
    <location>
        <begin position="291"/>
        <end position="304"/>
    </location>
</feature>
<dbReference type="Proteomes" id="UP001347796">
    <property type="component" value="Unassembled WGS sequence"/>
</dbReference>
<dbReference type="Pfam" id="PF00665">
    <property type="entry name" value="rve"/>
    <property type="match status" value="1"/>
</dbReference>
<dbReference type="SUPFAM" id="SSF53098">
    <property type="entry name" value="Ribonuclease H-like"/>
    <property type="match status" value="1"/>
</dbReference>
<dbReference type="Gene3D" id="3.30.420.10">
    <property type="entry name" value="Ribonuclease H-like superfamily/Ribonuclease H"/>
    <property type="match status" value="1"/>
</dbReference>
<sequence>MILVIADAHSKYIDAHVVSSSTTDITLTKLRQTFATLGLPCTIVSDNGTCFTSSQFEEFCKINGIKHITSSPYHPASNGLAERAVQTIKAGLKKSTGNLEDRLYRLLLSYRVTPQTTTGKSPAELLFKRRPKTRLALVLPSMQNRVLTKQEYDVQHHNSHAVGRVFYVGDTVWTLNFQGKPKWLSGVIEQKLGPVTFSVKLVDGRIWRRHQDHLRKRYPDEERAPNPELGTPVPPLLTIPSPPLPINTSKPSAPLEPSIESPEINSRIPEQLLVPPQPDDRSTPSPEIVRRSSRVIKKPARLDL</sequence>
<keyword evidence="4" id="KW-1185">Reference proteome</keyword>
<proteinExistence type="predicted"/>
<protein>
    <recommendedName>
        <fullName evidence="2">Integrase catalytic domain-containing protein</fullName>
    </recommendedName>
</protein>
<gene>
    <name evidence="3" type="ORF">SNE40_020571</name>
</gene>
<name>A0AAN8J4W6_PATCE</name>
<evidence type="ECO:0000259" key="2">
    <source>
        <dbReference type="PROSITE" id="PS50994"/>
    </source>
</evidence>
<feature type="domain" description="Integrase catalytic" evidence="2">
    <location>
        <begin position="1"/>
        <end position="130"/>
    </location>
</feature>
<reference evidence="3 4" key="1">
    <citation type="submission" date="2024-01" db="EMBL/GenBank/DDBJ databases">
        <title>The genome of the rayed Mediterranean limpet Patella caerulea (Linnaeus, 1758).</title>
        <authorList>
            <person name="Anh-Thu Weber A."/>
            <person name="Halstead-Nussloch G."/>
        </authorList>
    </citation>
    <scope>NUCLEOTIDE SEQUENCE [LARGE SCALE GENOMIC DNA]</scope>
    <source>
        <strain evidence="3">AATW-2023a</strain>
        <tissue evidence="3">Whole specimen</tissue>
    </source>
</reference>
<dbReference type="InterPro" id="IPR001584">
    <property type="entry name" value="Integrase_cat-core"/>
</dbReference>
<evidence type="ECO:0000256" key="1">
    <source>
        <dbReference type="SAM" id="MobiDB-lite"/>
    </source>
</evidence>
<dbReference type="EMBL" id="JAZGQO010000015">
    <property type="protein sequence ID" value="KAK6169533.1"/>
    <property type="molecule type" value="Genomic_DNA"/>
</dbReference>
<feature type="region of interest" description="Disordered" evidence="1">
    <location>
        <begin position="217"/>
        <end position="304"/>
    </location>
</feature>
<accession>A0AAN8J4W6</accession>
<dbReference type="PANTHER" id="PTHR37984">
    <property type="entry name" value="PROTEIN CBG26694"/>
    <property type="match status" value="1"/>
</dbReference>
<dbReference type="AlphaFoldDB" id="A0AAN8J4W6"/>
<dbReference type="PANTHER" id="PTHR37984:SF13">
    <property type="entry name" value="RIBONUCLEASE H"/>
    <property type="match status" value="1"/>
</dbReference>
<dbReference type="PROSITE" id="PS50994">
    <property type="entry name" value="INTEGRASE"/>
    <property type="match status" value="1"/>
</dbReference>
<dbReference type="FunFam" id="3.30.420.10:FF:000063">
    <property type="entry name" value="Retrovirus-related Pol polyprotein from transposon 297-like Protein"/>
    <property type="match status" value="1"/>
</dbReference>
<dbReference type="GO" id="GO:0003676">
    <property type="term" value="F:nucleic acid binding"/>
    <property type="evidence" value="ECO:0007669"/>
    <property type="project" value="InterPro"/>
</dbReference>
<evidence type="ECO:0000313" key="4">
    <source>
        <dbReference type="Proteomes" id="UP001347796"/>
    </source>
</evidence>
<feature type="compositionally biased region" description="Pro residues" evidence="1">
    <location>
        <begin position="232"/>
        <end position="245"/>
    </location>
</feature>
<dbReference type="GO" id="GO:0015074">
    <property type="term" value="P:DNA integration"/>
    <property type="evidence" value="ECO:0007669"/>
    <property type="project" value="InterPro"/>
</dbReference>
<organism evidence="3 4">
    <name type="scientific">Patella caerulea</name>
    <name type="common">Rayed Mediterranean limpet</name>
    <dbReference type="NCBI Taxonomy" id="87958"/>
    <lineage>
        <taxon>Eukaryota</taxon>
        <taxon>Metazoa</taxon>
        <taxon>Spiralia</taxon>
        <taxon>Lophotrochozoa</taxon>
        <taxon>Mollusca</taxon>
        <taxon>Gastropoda</taxon>
        <taxon>Patellogastropoda</taxon>
        <taxon>Patelloidea</taxon>
        <taxon>Patellidae</taxon>
        <taxon>Patella</taxon>
    </lineage>
</organism>
<dbReference type="InterPro" id="IPR050951">
    <property type="entry name" value="Retrovirus_Pol_polyprotein"/>
</dbReference>
<dbReference type="InterPro" id="IPR036397">
    <property type="entry name" value="RNaseH_sf"/>
</dbReference>
<dbReference type="InterPro" id="IPR012337">
    <property type="entry name" value="RNaseH-like_sf"/>
</dbReference>
<evidence type="ECO:0000313" key="3">
    <source>
        <dbReference type="EMBL" id="KAK6169533.1"/>
    </source>
</evidence>